<protein>
    <submittedName>
        <fullName evidence="5">FAD/NAD(P)-binding domain-containing protein</fullName>
    </submittedName>
</protein>
<evidence type="ECO:0000313" key="6">
    <source>
        <dbReference type="Proteomes" id="UP000807342"/>
    </source>
</evidence>
<comment type="similarity">
    <text evidence="1">Belongs to the FAD-binding monooxygenase family.</text>
</comment>
<proteinExistence type="inferred from homology"/>
<dbReference type="PANTHER" id="PTHR42877">
    <property type="entry name" value="L-ORNITHINE N(5)-MONOOXYGENASE-RELATED"/>
    <property type="match status" value="1"/>
</dbReference>
<evidence type="ECO:0000256" key="1">
    <source>
        <dbReference type="ARBA" id="ARBA00010139"/>
    </source>
</evidence>
<reference evidence="5" key="1">
    <citation type="submission" date="2020-11" db="EMBL/GenBank/DDBJ databases">
        <authorList>
            <consortium name="DOE Joint Genome Institute"/>
            <person name="Ahrendt S."/>
            <person name="Riley R."/>
            <person name="Andreopoulos W."/>
            <person name="Labutti K."/>
            <person name="Pangilinan J."/>
            <person name="Ruiz-Duenas F.J."/>
            <person name="Barrasa J.M."/>
            <person name="Sanchez-Garcia M."/>
            <person name="Camarero S."/>
            <person name="Miyauchi S."/>
            <person name="Serrano A."/>
            <person name="Linde D."/>
            <person name="Babiker R."/>
            <person name="Drula E."/>
            <person name="Ayuso-Fernandez I."/>
            <person name="Pacheco R."/>
            <person name="Padilla G."/>
            <person name="Ferreira P."/>
            <person name="Barriuso J."/>
            <person name="Kellner H."/>
            <person name="Castanera R."/>
            <person name="Alfaro M."/>
            <person name="Ramirez L."/>
            <person name="Pisabarro A.G."/>
            <person name="Kuo A."/>
            <person name="Tritt A."/>
            <person name="Lipzen A."/>
            <person name="He G."/>
            <person name="Yan M."/>
            <person name="Ng V."/>
            <person name="Cullen D."/>
            <person name="Martin F."/>
            <person name="Rosso M.-N."/>
            <person name="Henrissat B."/>
            <person name="Hibbett D."/>
            <person name="Martinez A.T."/>
            <person name="Grigoriev I.V."/>
        </authorList>
    </citation>
    <scope>NUCLEOTIDE SEQUENCE</scope>
    <source>
        <strain evidence="5">MF-IS2</strain>
    </source>
</reference>
<dbReference type="AlphaFoldDB" id="A0A9P6C6P4"/>
<sequence>MSTYQLGDFCADAARPIKVVVIGAGYSGTYCFWNSGRSLRQKVKNVDLTIYEAHSGVGGTWFVNKYPGLACDVPSHAKNWSQFYVSGPEILKYIEGVVDKYKLHPYIKLQHRVVGLRYDEATGKWHISLRRPSADKEGETEVFEDVADVVLSAVGSLSIPTWPDIQGIESFEGELIHSAAWKTKEGEGAWEDTVKTWGEKRVGVIGVGSSGIQIVANLQPRVKQLINYVRGKTWISSTFLRDKLLDLSGGEDVPNCDYKEKDLKNFEDDHRYQEYRRSIEHGLMAVHIATLHGNPLQQLAREAFTKDMRQRLEKKPWIADHLIPDFAVACRRLTPGPGYLEALCEDNCDFVPTPIKQILPNGIETADGKIQELDVIVCATGFDTSSRYGFPIVGRNGLDLADKYTPVPRTYLGIATDGFPNFFHVFGPNTGVGAGSLLLIIERQAEYAVQATLKLQRERLKSMEVKAEAVDDFDQYLETVFGQKCRSWYKAGKSADGRVTGLWPGSPLHAAKALEYPRWEDYSYERLDGDPKNRFYYFGDGNTAADVDPEADKAWYLLPENIDHPPSE</sequence>
<dbReference type="GO" id="GO:0050660">
    <property type="term" value="F:flavin adenine dinucleotide binding"/>
    <property type="evidence" value="ECO:0007669"/>
    <property type="project" value="InterPro"/>
</dbReference>
<dbReference type="Pfam" id="PF13450">
    <property type="entry name" value="NAD_binding_8"/>
    <property type="match status" value="1"/>
</dbReference>
<dbReference type="Gene3D" id="3.50.50.60">
    <property type="entry name" value="FAD/NAD(P)-binding domain"/>
    <property type="match status" value="2"/>
</dbReference>
<dbReference type="SUPFAM" id="SSF51905">
    <property type="entry name" value="FAD/NAD(P)-binding domain"/>
    <property type="match status" value="1"/>
</dbReference>
<evidence type="ECO:0000256" key="4">
    <source>
        <dbReference type="ARBA" id="ARBA00023002"/>
    </source>
</evidence>
<organism evidence="5 6">
    <name type="scientific">Macrolepiota fuliginosa MF-IS2</name>
    <dbReference type="NCBI Taxonomy" id="1400762"/>
    <lineage>
        <taxon>Eukaryota</taxon>
        <taxon>Fungi</taxon>
        <taxon>Dikarya</taxon>
        <taxon>Basidiomycota</taxon>
        <taxon>Agaricomycotina</taxon>
        <taxon>Agaricomycetes</taxon>
        <taxon>Agaricomycetidae</taxon>
        <taxon>Agaricales</taxon>
        <taxon>Agaricineae</taxon>
        <taxon>Agaricaceae</taxon>
        <taxon>Macrolepiota</taxon>
    </lineage>
</organism>
<keyword evidence="2" id="KW-0285">Flavoprotein</keyword>
<evidence type="ECO:0000256" key="2">
    <source>
        <dbReference type="ARBA" id="ARBA00022630"/>
    </source>
</evidence>
<keyword evidence="6" id="KW-1185">Reference proteome</keyword>
<dbReference type="OrthoDB" id="74360at2759"/>
<dbReference type="Proteomes" id="UP000807342">
    <property type="component" value="Unassembled WGS sequence"/>
</dbReference>
<dbReference type="EMBL" id="MU151058">
    <property type="protein sequence ID" value="KAF9453877.1"/>
    <property type="molecule type" value="Genomic_DNA"/>
</dbReference>
<keyword evidence="4" id="KW-0560">Oxidoreductase</keyword>
<comment type="caution">
    <text evidence="5">The sequence shown here is derived from an EMBL/GenBank/DDBJ whole genome shotgun (WGS) entry which is preliminary data.</text>
</comment>
<evidence type="ECO:0000256" key="3">
    <source>
        <dbReference type="ARBA" id="ARBA00022827"/>
    </source>
</evidence>
<name>A0A9P6C6P4_9AGAR</name>
<dbReference type="GO" id="GO:0050661">
    <property type="term" value="F:NADP binding"/>
    <property type="evidence" value="ECO:0007669"/>
    <property type="project" value="InterPro"/>
</dbReference>
<dbReference type="InterPro" id="IPR020946">
    <property type="entry name" value="Flavin_mOase-like"/>
</dbReference>
<dbReference type="Pfam" id="PF00743">
    <property type="entry name" value="FMO-like"/>
    <property type="match status" value="1"/>
</dbReference>
<dbReference type="GO" id="GO:0004499">
    <property type="term" value="F:N,N-dimethylaniline monooxygenase activity"/>
    <property type="evidence" value="ECO:0007669"/>
    <property type="project" value="InterPro"/>
</dbReference>
<accession>A0A9P6C6P4</accession>
<evidence type="ECO:0000313" key="5">
    <source>
        <dbReference type="EMBL" id="KAF9453877.1"/>
    </source>
</evidence>
<keyword evidence="3" id="KW-0274">FAD</keyword>
<gene>
    <name evidence="5" type="ORF">P691DRAFT_799367</name>
</gene>
<dbReference type="InterPro" id="IPR051209">
    <property type="entry name" value="FAD-bind_Monooxygenase_sf"/>
</dbReference>
<dbReference type="InterPro" id="IPR036188">
    <property type="entry name" value="FAD/NAD-bd_sf"/>
</dbReference>
<dbReference type="PANTHER" id="PTHR42877:SF7">
    <property type="entry name" value="FLAVIN-BINDING MONOOXYGENASE-RELATED"/>
    <property type="match status" value="1"/>
</dbReference>